<dbReference type="GO" id="GO:0005737">
    <property type="term" value="C:cytoplasm"/>
    <property type="evidence" value="ECO:0007669"/>
    <property type="project" value="TreeGrafter"/>
</dbReference>
<evidence type="ECO:0000256" key="6">
    <source>
        <dbReference type="ARBA" id="ARBA00020144"/>
    </source>
</evidence>
<proteinExistence type="inferred from homology"/>
<feature type="domain" description="Acyl-CoA dehydrogenase C-terminal bacterial-type" evidence="17">
    <location>
        <begin position="515"/>
        <end position="797"/>
    </location>
</feature>
<comment type="cofactor">
    <cofactor evidence="1">
        <name>FAD</name>
        <dbReference type="ChEBI" id="CHEBI:57692"/>
    </cofactor>
</comment>
<dbReference type="Pfam" id="PF02771">
    <property type="entry name" value="Acyl-CoA_dh_N"/>
    <property type="match status" value="1"/>
</dbReference>
<feature type="domain" description="Acyl-CoA dehydrogenase/oxidase N-terminal" evidence="16">
    <location>
        <begin position="138"/>
        <end position="233"/>
    </location>
</feature>
<dbReference type="EC" id="1.3.8.8" evidence="5"/>
<evidence type="ECO:0000259" key="17">
    <source>
        <dbReference type="Pfam" id="PF09317"/>
    </source>
</evidence>
<sequence length="838" mass="90660">MATTISLLALVAIFGTLSYQRASLAAFTGAFFVALAAVSYFGDVPLAIWIITAVIAIPLNITSIRQGYLTAPILKGFRKIMPEMSQTETEALEAGTTWWDADLFSGKPNWEKLHNVPAPALTAEERAFLDGPVEEACRMADEFDITHNRADLPPELWEFLKTKGFFAMIIKKKYGGLEFSALAQSMVLQKLTGSSAVMASTVGVPNSLGPGELLQHYGTKEQQDYYLPRLAVGDEIPCFALTSPEAGSDAGAIPDFGIVCKGEFEGKEVLGMKLTWNKRYITLAPVATVLGLAIKLRDPDGLLGDKEDIGITCALIPTDIPGVETGRRHFPLNLPFQNGPTKGNEVFVPLDYIIGGPEMAGQGWRMLVECLSVGRGITLPSCSAGAVKLAAVGMGSYTAIRRQFKVAIGKMEGIEEPLARIGGNAYLMGAASTLTTSAIDLGEKPSVITAIIKMHLTDRAQKCAIDAMDISGGKGICLGPNNMAGRGYQAAPVAITVEGANILTRNLIIYGQGAIRCHPFVLPELNAAALEDHKKGLQDFDAALFGHIGFAMSNFFRSFVMGITNGKGSAAPFKDETAQYYQQMNRLSANLAFLSDVAMGVLGGELKRKERVSARLGDILSQLYLSSATLKRFEDEGRQKDDLSFVHWALQDSLFKAEQAIDELLRNFPVRVVGIALRAMVLPAGTRLSRPTDTLDHVVAGLLQVPSEARSRLATDMYLTEEEGNPVGLQEKALRDIIVAEPIFIRVCKENGVKLPFIFLDKFADEALANKQITADEAELLKEAEVGRLRTINVDDFDPEVLAADKSLVNQLNGDWRARANGTAKPAKNKKVKTEAIA</sequence>
<dbReference type="InterPro" id="IPR046373">
    <property type="entry name" value="Acyl-CoA_Oxase/DH_mid-dom_sf"/>
</dbReference>
<dbReference type="InterPro" id="IPR009075">
    <property type="entry name" value="AcylCo_DH/oxidase_C"/>
</dbReference>
<dbReference type="EC" id="1.3.8.7" evidence="4"/>
<keyword evidence="14" id="KW-1133">Transmembrane helix</keyword>
<dbReference type="PANTHER" id="PTHR48083:SF18">
    <property type="entry name" value="ACYL-COENZYME A DEHYDROGENASE"/>
    <property type="match status" value="1"/>
</dbReference>
<dbReference type="FunFam" id="1.20.140.10:FF:000009">
    <property type="entry name" value="Acyl-CoA dehydrogenase"/>
    <property type="match status" value="1"/>
</dbReference>
<dbReference type="Gene3D" id="2.40.110.10">
    <property type="entry name" value="Butyryl-CoA Dehydrogenase, subunit A, domain 2"/>
    <property type="match status" value="1"/>
</dbReference>
<accession>A0A1L0DBB6</accession>
<dbReference type="SUPFAM" id="SSF56645">
    <property type="entry name" value="Acyl-CoA dehydrogenase NM domain-like"/>
    <property type="match status" value="1"/>
</dbReference>
<keyword evidence="14" id="KW-0812">Transmembrane</keyword>
<reference evidence="18 19" key="1">
    <citation type="submission" date="2016-11" db="EMBL/GenBank/DDBJ databases">
        <authorList>
            <person name="Jaros S."/>
            <person name="Januszkiewicz K."/>
            <person name="Wedrychowicz H."/>
        </authorList>
    </citation>
    <scope>NUCLEOTIDE SEQUENCE [LARGE SCALE GENOMIC DNA]</scope>
    <source>
        <strain evidence="18">NVI 5450</strain>
    </source>
</reference>
<dbReference type="InterPro" id="IPR037069">
    <property type="entry name" value="AcylCoA_DH/ox_N_sf"/>
</dbReference>
<evidence type="ECO:0000256" key="3">
    <source>
        <dbReference type="ARBA" id="ARBA00009347"/>
    </source>
</evidence>
<evidence type="ECO:0000256" key="14">
    <source>
        <dbReference type="SAM" id="Phobius"/>
    </source>
</evidence>
<evidence type="ECO:0000256" key="13">
    <source>
        <dbReference type="ARBA" id="ARBA00049247"/>
    </source>
</evidence>
<evidence type="ECO:0000256" key="7">
    <source>
        <dbReference type="ARBA" id="ARBA00022630"/>
    </source>
</evidence>
<dbReference type="NCBIfam" id="NF007000">
    <property type="entry name" value="PRK09463.1"/>
    <property type="match status" value="1"/>
</dbReference>
<dbReference type="NCBIfam" id="NF038187">
    <property type="entry name" value="FadE_coli"/>
    <property type="match status" value="1"/>
</dbReference>
<dbReference type="GO" id="GO:0033539">
    <property type="term" value="P:fatty acid beta-oxidation using acyl-CoA dehydrogenase"/>
    <property type="evidence" value="ECO:0007669"/>
    <property type="project" value="InterPro"/>
</dbReference>
<evidence type="ECO:0000256" key="9">
    <source>
        <dbReference type="ARBA" id="ARBA00022832"/>
    </source>
</evidence>
<evidence type="ECO:0000313" key="18">
    <source>
        <dbReference type="EMBL" id="SGY84495.1"/>
    </source>
</evidence>
<feature type="transmembrane region" description="Helical" evidence="14">
    <location>
        <begin position="46"/>
        <end position="64"/>
    </location>
</feature>
<evidence type="ECO:0000256" key="5">
    <source>
        <dbReference type="ARBA" id="ARBA00012040"/>
    </source>
</evidence>
<evidence type="ECO:0000256" key="1">
    <source>
        <dbReference type="ARBA" id="ARBA00001974"/>
    </source>
</evidence>
<dbReference type="Gene3D" id="1.10.540.10">
    <property type="entry name" value="Acyl-CoA dehydrogenase/oxidase, N-terminal domain"/>
    <property type="match status" value="1"/>
</dbReference>
<comment type="pathway">
    <text evidence="2">Lipid metabolism; fatty acid beta-oxidation.</text>
</comment>
<keyword evidence="8" id="KW-0274">FAD</keyword>
<gene>
    <name evidence="18" type="ORF">NVI5450_0403</name>
</gene>
<keyword evidence="11" id="KW-0443">Lipid metabolism</keyword>
<evidence type="ECO:0000256" key="11">
    <source>
        <dbReference type="ARBA" id="ARBA00023098"/>
    </source>
</evidence>
<comment type="catalytic activity">
    <reaction evidence="13">
        <text>a long-chain 2,3-saturated fatty acyl-CoA + oxidized [electron-transfer flavoprotein] + H(+) = a long-chain (2E)-enoyl-CoA + reduced [electron-transfer flavoprotein]</text>
        <dbReference type="Rhea" id="RHEA:17721"/>
        <dbReference type="Rhea" id="RHEA-COMP:10685"/>
        <dbReference type="Rhea" id="RHEA-COMP:10686"/>
        <dbReference type="ChEBI" id="CHEBI:15378"/>
        <dbReference type="ChEBI" id="CHEBI:57692"/>
        <dbReference type="ChEBI" id="CHEBI:58307"/>
        <dbReference type="ChEBI" id="CHEBI:83721"/>
        <dbReference type="ChEBI" id="CHEBI:83727"/>
        <dbReference type="EC" id="1.3.8.8"/>
    </reaction>
</comment>
<evidence type="ECO:0000259" key="15">
    <source>
        <dbReference type="Pfam" id="PF00441"/>
    </source>
</evidence>
<dbReference type="EMBL" id="FPLD01000011">
    <property type="protein sequence ID" value="SGY84495.1"/>
    <property type="molecule type" value="Genomic_DNA"/>
</dbReference>
<evidence type="ECO:0000259" key="16">
    <source>
        <dbReference type="Pfam" id="PF02771"/>
    </source>
</evidence>
<dbReference type="InterPro" id="IPR009100">
    <property type="entry name" value="AcylCoA_DH/oxidase_NM_dom_sf"/>
</dbReference>
<evidence type="ECO:0000256" key="8">
    <source>
        <dbReference type="ARBA" id="ARBA00022827"/>
    </source>
</evidence>
<dbReference type="InterPro" id="IPR050741">
    <property type="entry name" value="Acyl-CoA_dehydrogenase"/>
</dbReference>
<dbReference type="RefSeq" id="WP_075517923.1">
    <property type="nucleotide sequence ID" value="NZ_FPLD01000011.1"/>
</dbReference>
<keyword evidence="10" id="KW-0560">Oxidoreductase</keyword>
<protein>
    <recommendedName>
        <fullName evidence="6">Acyl-coenzyme A dehydrogenase</fullName>
        <ecNumber evidence="4">1.3.8.7</ecNumber>
        <ecNumber evidence="5">1.3.8.8</ecNumber>
    </recommendedName>
</protein>
<evidence type="ECO:0000256" key="12">
    <source>
        <dbReference type="ARBA" id="ARBA00047882"/>
    </source>
</evidence>
<dbReference type="InterPro" id="IPR047634">
    <property type="entry name" value="FadE"/>
</dbReference>
<dbReference type="Proteomes" id="UP000183794">
    <property type="component" value="Unassembled WGS sequence"/>
</dbReference>
<comment type="catalytic activity">
    <reaction evidence="12">
        <text>a medium-chain 2,3-saturated fatty acyl-CoA + oxidized [electron-transfer flavoprotein] + H(+) = a medium-chain (2E)-enoyl-CoA + reduced [electron-transfer flavoprotein]</text>
        <dbReference type="Rhea" id="RHEA:14477"/>
        <dbReference type="Rhea" id="RHEA-COMP:10685"/>
        <dbReference type="Rhea" id="RHEA-COMP:10686"/>
        <dbReference type="ChEBI" id="CHEBI:15378"/>
        <dbReference type="ChEBI" id="CHEBI:57692"/>
        <dbReference type="ChEBI" id="CHEBI:58307"/>
        <dbReference type="ChEBI" id="CHEBI:83723"/>
        <dbReference type="ChEBI" id="CHEBI:83726"/>
        <dbReference type="EC" id="1.3.8.7"/>
    </reaction>
</comment>
<dbReference type="AlphaFoldDB" id="A0A1L0DBB6"/>
<evidence type="ECO:0000256" key="2">
    <source>
        <dbReference type="ARBA" id="ARBA00005005"/>
    </source>
</evidence>
<feature type="domain" description="Acyl-CoA dehydrogenase/oxidase C-terminal" evidence="15">
    <location>
        <begin position="361"/>
        <end position="508"/>
    </location>
</feature>
<evidence type="ECO:0000256" key="4">
    <source>
        <dbReference type="ARBA" id="ARBA00012033"/>
    </source>
</evidence>
<dbReference type="GO" id="GO:0050660">
    <property type="term" value="F:flavin adenine dinucleotide binding"/>
    <property type="evidence" value="ECO:0007669"/>
    <property type="project" value="InterPro"/>
</dbReference>
<dbReference type="InterPro" id="IPR013786">
    <property type="entry name" value="AcylCoA_DH/ox_N"/>
</dbReference>
<evidence type="ECO:0000256" key="10">
    <source>
        <dbReference type="ARBA" id="ARBA00023002"/>
    </source>
</evidence>
<dbReference type="InterPro" id="IPR015396">
    <property type="entry name" value="FadE_C"/>
</dbReference>
<keyword evidence="14" id="KW-0472">Membrane</keyword>
<organism evidence="18 19">
    <name type="scientific">Moritella viscosa</name>
    <dbReference type="NCBI Taxonomy" id="80854"/>
    <lineage>
        <taxon>Bacteria</taxon>
        <taxon>Pseudomonadati</taxon>
        <taxon>Pseudomonadota</taxon>
        <taxon>Gammaproteobacteria</taxon>
        <taxon>Alteromonadales</taxon>
        <taxon>Moritellaceae</taxon>
        <taxon>Moritella</taxon>
    </lineage>
</organism>
<dbReference type="UniPathway" id="UPA00659"/>
<dbReference type="GO" id="GO:0070991">
    <property type="term" value="F:medium-chain fatty acyl-CoA dehydrogenase activity"/>
    <property type="evidence" value="ECO:0007669"/>
    <property type="project" value="UniProtKB-EC"/>
</dbReference>
<dbReference type="GO" id="GO:0004466">
    <property type="term" value="F:long-chain fatty acyl-CoA dehydrogenase activity"/>
    <property type="evidence" value="ECO:0007669"/>
    <property type="project" value="UniProtKB-EC"/>
</dbReference>
<dbReference type="SUPFAM" id="SSF47203">
    <property type="entry name" value="Acyl-CoA dehydrogenase C-terminal domain-like"/>
    <property type="match status" value="1"/>
</dbReference>
<dbReference type="PANTHER" id="PTHR48083">
    <property type="entry name" value="MEDIUM-CHAIN SPECIFIC ACYL-COA DEHYDROGENASE, MITOCHONDRIAL-RELATED"/>
    <property type="match status" value="1"/>
</dbReference>
<evidence type="ECO:0000313" key="19">
    <source>
        <dbReference type="Proteomes" id="UP000183794"/>
    </source>
</evidence>
<dbReference type="FunFam" id="2.40.110.10:FF:000010">
    <property type="entry name" value="Acyl-CoA dehydrogenase"/>
    <property type="match status" value="1"/>
</dbReference>
<dbReference type="OrthoDB" id="9802447at2"/>
<dbReference type="Pfam" id="PF09317">
    <property type="entry name" value="ACDH_C"/>
    <property type="match status" value="1"/>
</dbReference>
<dbReference type="InterPro" id="IPR036250">
    <property type="entry name" value="AcylCo_DH-like_C"/>
</dbReference>
<keyword evidence="7" id="KW-0285">Flavoprotein</keyword>
<keyword evidence="9" id="KW-0276">Fatty acid metabolism</keyword>
<dbReference type="Gene3D" id="1.20.140.10">
    <property type="entry name" value="Butyryl-CoA Dehydrogenase, subunit A, domain 3"/>
    <property type="match status" value="1"/>
</dbReference>
<dbReference type="FunFam" id="1.10.540.10:FF:000004">
    <property type="entry name" value="Acyl-CoA dehydrogenase"/>
    <property type="match status" value="1"/>
</dbReference>
<comment type="similarity">
    <text evidence="3">Belongs to the acyl-CoA dehydrogenase family.</text>
</comment>
<dbReference type="Pfam" id="PF00441">
    <property type="entry name" value="Acyl-CoA_dh_1"/>
    <property type="match status" value="1"/>
</dbReference>
<name>A0A1L0DBB6_9GAMM</name>
<dbReference type="NCBIfam" id="NF009586">
    <property type="entry name" value="PRK13026.1"/>
    <property type="match status" value="1"/>
</dbReference>